<geneLocation type="plasmid" evidence="2 3">
    <name>unnamed1</name>
</geneLocation>
<dbReference type="SMART" id="SM00421">
    <property type="entry name" value="HTH_LUXR"/>
    <property type="match status" value="1"/>
</dbReference>
<evidence type="ECO:0000313" key="2">
    <source>
        <dbReference type="EMBL" id="ANP43009.1"/>
    </source>
</evidence>
<dbReference type="InterPro" id="IPR016032">
    <property type="entry name" value="Sig_transdc_resp-reg_C-effctor"/>
</dbReference>
<dbReference type="KEGG" id="rmb:K529_019835"/>
<dbReference type="InterPro" id="IPR036388">
    <property type="entry name" value="WH-like_DNA-bd_sf"/>
</dbReference>
<dbReference type="EMBL" id="CP015231">
    <property type="protein sequence ID" value="ANP43009.1"/>
    <property type="molecule type" value="Genomic_DNA"/>
</dbReference>
<organism evidence="2 3">
    <name type="scientific">Tritonibacter mobilis F1926</name>
    <dbReference type="NCBI Taxonomy" id="1265309"/>
    <lineage>
        <taxon>Bacteria</taxon>
        <taxon>Pseudomonadati</taxon>
        <taxon>Pseudomonadota</taxon>
        <taxon>Alphaproteobacteria</taxon>
        <taxon>Rhodobacterales</taxon>
        <taxon>Paracoccaceae</taxon>
        <taxon>Tritonibacter</taxon>
    </lineage>
</organism>
<proteinExistence type="predicted"/>
<feature type="domain" description="HTH luxR-type" evidence="1">
    <location>
        <begin position="69"/>
        <end position="127"/>
    </location>
</feature>
<dbReference type="Pfam" id="PF00196">
    <property type="entry name" value="GerE"/>
    <property type="match status" value="1"/>
</dbReference>
<gene>
    <name evidence="2" type="ORF">K529_019835</name>
</gene>
<dbReference type="Proteomes" id="UP000013243">
    <property type="component" value="Plasmid unnamed1"/>
</dbReference>
<accession>A0A1B1A8V8</accession>
<dbReference type="GO" id="GO:0006355">
    <property type="term" value="P:regulation of DNA-templated transcription"/>
    <property type="evidence" value="ECO:0007669"/>
    <property type="project" value="InterPro"/>
</dbReference>
<keyword evidence="2" id="KW-0614">Plasmid</keyword>
<evidence type="ECO:0000313" key="3">
    <source>
        <dbReference type="Proteomes" id="UP000013243"/>
    </source>
</evidence>
<dbReference type="SUPFAM" id="SSF46894">
    <property type="entry name" value="C-terminal effector domain of the bipartite response regulators"/>
    <property type="match status" value="1"/>
</dbReference>
<protein>
    <recommendedName>
        <fullName evidence="1">HTH luxR-type domain-containing protein</fullName>
    </recommendedName>
</protein>
<reference evidence="2 3" key="1">
    <citation type="journal article" date="2016" name="ISME J.">
        <title>Global occurrence and heterogeneity of the Roseobacter-clade species Ruegeria mobilis.</title>
        <authorList>
            <person name="Sonnenschein E."/>
            <person name="Gram L."/>
        </authorList>
    </citation>
    <scope>NUCLEOTIDE SEQUENCE [LARGE SCALE GENOMIC DNA]</scope>
    <source>
        <strain evidence="2 3">F1926</strain>
        <plasmid evidence="2 3">unnamed1</plasmid>
    </source>
</reference>
<evidence type="ECO:0000259" key="1">
    <source>
        <dbReference type="SMART" id="SM00421"/>
    </source>
</evidence>
<sequence>MVGGVRDFVSSGVVIPLEANGVRAVVGLYDTSGKFANHDARFERDRTIIQTLANHLHMCSDWSDDIIVQMGLSDMNLQVLRLKAQGLRVKEILYEIKRDNPKTVDNHMQRIRKALGTRNDMETIQRAAKLGLLQEDSLHAHQIGPQLYDALRLR</sequence>
<dbReference type="InterPro" id="IPR000792">
    <property type="entry name" value="Tscrpt_reg_LuxR_C"/>
</dbReference>
<dbReference type="AlphaFoldDB" id="A0A1B1A8V8"/>
<dbReference type="Gene3D" id="1.10.10.10">
    <property type="entry name" value="Winged helix-like DNA-binding domain superfamily/Winged helix DNA-binding domain"/>
    <property type="match status" value="1"/>
</dbReference>
<dbReference type="GO" id="GO:0003677">
    <property type="term" value="F:DNA binding"/>
    <property type="evidence" value="ECO:0007669"/>
    <property type="project" value="InterPro"/>
</dbReference>
<name>A0A1B1A8V8_9RHOB</name>